<feature type="domain" description="C2H2-type" evidence="13">
    <location>
        <begin position="651"/>
        <end position="678"/>
    </location>
</feature>
<feature type="domain" description="ZAD" evidence="14">
    <location>
        <begin position="24"/>
        <end position="107"/>
    </location>
</feature>
<evidence type="ECO:0000256" key="8">
    <source>
        <dbReference type="ARBA" id="ARBA00023125"/>
    </source>
</evidence>
<feature type="domain" description="C2H2-type" evidence="13">
    <location>
        <begin position="392"/>
        <end position="420"/>
    </location>
</feature>
<feature type="domain" description="C2H2-type" evidence="13">
    <location>
        <begin position="622"/>
        <end position="650"/>
    </location>
</feature>
<keyword evidence="9" id="KW-0804">Transcription</keyword>
<accession>A0A7R8YXI3</accession>
<evidence type="ECO:0000256" key="3">
    <source>
        <dbReference type="ARBA" id="ARBA00022723"/>
    </source>
</evidence>
<dbReference type="OrthoDB" id="427030at2759"/>
<dbReference type="InterPro" id="IPR013087">
    <property type="entry name" value="Znf_C2H2_type"/>
</dbReference>
<feature type="domain" description="C2H2-type" evidence="13">
    <location>
        <begin position="565"/>
        <end position="592"/>
    </location>
</feature>
<feature type="binding site" evidence="12">
    <location>
        <position position="83"/>
    </location>
    <ligand>
        <name>Zn(2+)</name>
        <dbReference type="ChEBI" id="CHEBI:29105"/>
    </ligand>
</feature>
<evidence type="ECO:0000256" key="11">
    <source>
        <dbReference type="PROSITE-ProRule" id="PRU00042"/>
    </source>
</evidence>
<evidence type="ECO:0000259" key="14">
    <source>
        <dbReference type="PROSITE" id="PS51915"/>
    </source>
</evidence>
<dbReference type="InterPro" id="IPR036236">
    <property type="entry name" value="Znf_C2H2_sf"/>
</dbReference>
<feature type="binding site" evidence="12">
    <location>
        <position position="80"/>
    </location>
    <ligand>
        <name>Zn(2+)</name>
        <dbReference type="ChEBI" id="CHEBI:29105"/>
    </ligand>
</feature>
<dbReference type="FunFam" id="3.30.160.60:FF:000100">
    <property type="entry name" value="Zinc finger 45-like"/>
    <property type="match status" value="1"/>
</dbReference>
<keyword evidence="4" id="KW-0677">Repeat</keyword>
<keyword evidence="8" id="KW-0238">DNA-binding</keyword>
<feature type="domain" description="C2H2-type" evidence="13">
    <location>
        <begin position="593"/>
        <end position="621"/>
    </location>
</feature>
<proteinExistence type="inferred from homology"/>
<feature type="domain" description="C2H2-type" evidence="13">
    <location>
        <begin position="679"/>
        <end position="706"/>
    </location>
</feature>
<dbReference type="GO" id="GO:0032502">
    <property type="term" value="P:developmental process"/>
    <property type="evidence" value="ECO:0007669"/>
    <property type="project" value="UniProtKB-ARBA"/>
</dbReference>
<feature type="domain" description="C2H2-type" evidence="13">
    <location>
        <begin position="452"/>
        <end position="479"/>
    </location>
</feature>
<feature type="domain" description="C2H2-type" evidence="13">
    <location>
        <begin position="537"/>
        <end position="564"/>
    </location>
</feature>
<evidence type="ECO:0000256" key="2">
    <source>
        <dbReference type="ARBA" id="ARBA00006991"/>
    </source>
</evidence>
<dbReference type="PROSITE" id="PS51915">
    <property type="entry name" value="ZAD"/>
    <property type="match status" value="1"/>
</dbReference>
<protein>
    <submittedName>
        <fullName evidence="15">Uncharacterized protein</fullName>
    </submittedName>
</protein>
<dbReference type="FunFam" id="3.30.160.60:FF:000264">
    <property type="entry name" value="Zinc finger protein 236"/>
    <property type="match status" value="1"/>
</dbReference>
<evidence type="ECO:0000313" key="16">
    <source>
        <dbReference type="Proteomes" id="UP000594454"/>
    </source>
</evidence>
<evidence type="ECO:0000256" key="10">
    <source>
        <dbReference type="ARBA" id="ARBA00023242"/>
    </source>
</evidence>
<evidence type="ECO:0000256" key="7">
    <source>
        <dbReference type="ARBA" id="ARBA00023015"/>
    </source>
</evidence>
<evidence type="ECO:0000256" key="6">
    <source>
        <dbReference type="ARBA" id="ARBA00022833"/>
    </source>
</evidence>
<dbReference type="FunFam" id="3.30.160.60:FF:000202">
    <property type="entry name" value="Zinc finger protein 574"/>
    <property type="match status" value="1"/>
</dbReference>
<feature type="binding site" evidence="12">
    <location>
        <position position="26"/>
    </location>
    <ligand>
        <name>Zn(2+)</name>
        <dbReference type="ChEBI" id="CHEBI:29105"/>
    </ligand>
</feature>
<dbReference type="Gene3D" id="3.30.160.60">
    <property type="entry name" value="Classic Zinc Finger"/>
    <property type="match status" value="12"/>
</dbReference>
<feature type="binding site" evidence="12">
    <location>
        <position position="29"/>
    </location>
    <ligand>
        <name>Zn(2+)</name>
        <dbReference type="ChEBI" id="CHEBI:29105"/>
    </ligand>
</feature>
<evidence type="ECO:0000256" key="1">
    <source>
        <dbReference type="ARBA" id="ARBA00004123"/>
    </source>
</evidence>
<name>A0A7R8YXI3_HERIL</name>
<gene>
    <name evidence="15" type="ORF">HERILL_LOCUS10619</name>
</gene>
<dbReference type="PROSITE" id="PS00028">
    <property type="entry name" value="ZINC_FINGER_C2H2_1"/>
    <property type="match status" value="13"/>
</dbReference>
<sequence>MEKNIELGKDNMTETIVKHENIELKCFVCSREMQQGDLAFCLFSERYKPDGTQDTAISEVLSSILSLEILEDGSQSKIICEKCNSRLNKYEELEQQMLEIKYKIIQDFSVTSRLDNGEMQFEIEESFDMAIEEQFEQQVDNDPKDLQPDPEQIANSAETSNADLLSLLSNHKGVSESMEDRSVARNNVVIKEENLESEHEEEAYFDPSTGNMVEIMTDGNVDYDQLMDGGTTVQNSIIPNSRSSPNESNVECSEDDNLDTRSFVFFNGLKYMCLICSSESSEEEQTSEYDDVDSVLRHLKDVHDVVAFICEICGEDFTKQENLSQHVQEKHDQSGKENFSAKVVEERTPYYTFNGENFSCLLCPPDSDAAKTKCVARTMSAHFKAVHNLRVYICDICGIDFKKRMEVTEHVDEVHGGTDDGEFICDTCQRVFTNLRQFRIHKRLHYTSTKSYQCSQCDKKYSSKNLLDEHMNMHTGLRPYKCPICTKDFASKYTLTAHMKIHSERPRPFTCKQCGKAFFSAQNLLQHEKIHTGLKEFVCEVCNKAFGTQHNLEVHKIIHTGYKPFICRTCGKAFARRAEIRDHERTHTGERPFVCDICNMSFAQRSNLTTHKRATHLNDKRYKCEQCDRSFKRRRLLDYHIRASHTGERPYVCVLCNATFVYPEHYKKHLRIHSGVKPYSCEVCGKSFNSRDNRNAHRFIHSDKKPYECLVCGQGFMRKPLLYTHMQQSGHVNDTIIINQPRIMSEPESKKGADENVLIEMVKDELVEEQLIDGPSQYATSADEEIDGVIDDDNSISNEMLEVDLTEVMNTDQFVVRYEGDSEAMQLVQIRTKDETGKDAFAWVNLVSEKDS</sequence>
<dbReference type="GO" id="GO:0008270">
    <property type="term" value="F:zinc ion binding"/>
    <property type="evidence" value="ECO:0007669"/>
    <property type="project" value="UniProtKB-UniRule"/>
</dbReference>
<feature type="domain" description="C2H2-type" evidence="13">
    <location>
        <begin position="480"/>
        <end position="507"/>
    </location>
</feature>
<keyword evidence="6 12" id="KW-0862">Zinc</keyword>
<reference evidence="15 16" key="1">
    <citation type="submission" date="2020-11" db="EMBL/GenBank/DDBJ databases">
        <authorList>
            <person name="Wallbank WR R."/>
            <person name="Pardo Diaz C."/>
            <person name="Kozak K."/>
            <person name="Martin S."/>
            <person name="Jiggins C."/>
            <person name="Moest M."/>
            <person name="Warren A I."/>
            <person name="Generalovic N T."/>
            <person name="Byers J.R.P. K."/>
            <person name="Montejo-Kovacevich G."/>
            <person name="Yen C E."/>
        </authorList>
    </citation>
    <scope>NUCLEOTIDE SEQUENCE [LARGE SCALE GENOMIC DNA]</scope>
</reference>
<dbReference type="FunFam" id="3.30.160.60:FF:000240">
    <property type="entry name" value="Zinc finger protein 250"/>
    <property type="match status" value="1"/>
</dbReference>
<evidence type="ECO:0000256" key="4">
    <source>
        <dbReference type="ARBA" id="ARBA00022737"/>
    </source>
</evidence>
<dbReference type="SUPFAM" id="SSF57667">
    <property type="entry name" value="beta-beta-alpha zinc fingers"/>
    <property type="match status" value="6"/>
</dbReference>
<comment type="similarity">
    <text evidence="2">Belongs to the krueppel C2H2-type zinc-finger protein family.</text>
</comment>
<dbReference type="FunFam" id="3.30.160.60:FF:000110">
    <property type="entry name" value="Zinc finger protein-like"/>
    <property type="match status" value="1"/>
</dbReference>
<dbReference type="PANTHER" id="PTHR24409:SF295">
    <property type="entry name" value="AZ2-RELATED"/>
    <property type="match status" value="1"/>
</dbReference>
<keyword evidence="7" id="KW-0805">Transcription regulation</keyword>
<dbReference type="InParanoid" id="A0A7R8YXI3"/>
<feature type="domain" description="C2H2-type" evidence="13">
    <location>
        <begin position="707"/>
        <end position="736"/>
    </location>
</feature>
<dbReference type="GO" id="GO:0005634">
    <property type="term" value="C:nucleus"/>
    <property type="evidence" value="ECO:0007669"/>
    <property type="project" value="UniProtKB-SubCell"/>
</dbReference>
<dbReference type="GO" id="GO:0000981">
    <property type="term" value="F:DNA-binding transcription factor activity, RNA polymerase II-specific"/>
    <property type="evidence" value="ECO:0007669"/>
    <property type="project" value="TreeGrafter"/>
</dbReference>
<keyword evidence="5 11" id="KW-0863">Zinc-finger</keyword>
<dbReference type="FunFam" id="3.30.160.60:FF:002343">
    <property type="entry name" value="Zinc finger protein 33A"/>
    <property type="match status" value="1"/>
</dbReference>
<feature type="domain" description="C2H2-type" evidence="13">
    <location>
        <begin position="509"/>
        <end position="536"/>
    </location>
</feature>
<dbReference type="PANTHER" id="PTHR24409">
    <property type="entry name" value="ZINC FINGER PROTEIN 142"/>
    <property type="match status" value="1"/>
</dbReference>
<comment type="subcellular location">
    <subcellularLocation>
        <location evidence="1">Nucleus</location>
    </subcellularLocation>
</comment>
<dbReference type="AlphaFoldDB" id="A0A7R8YXI3"/>
<dbReference type="GO" id="GO:0000977">
    <property type="term" value="F:RNA polymerase II transcription regulatory region sequence-specific DNA binding"/>
    <property type="evidence" value="ECO:0007669"/>
    <property type="project" value="TreeGrafter"/>
</dbReference>
<dbReference type="EMBL" id="LR899012">
    <property type="protein sequence ID" value="CAD7087947.1"/>
    <property type="molecule type" value="Genomic_DNA"/>
</dbReference>
<dbReference type="PROSITE" id="PS50157">
    <property type="entry name" value="ZINC_FINGER_C2H2_2"/>
    <property type="match status" value="13"/>
</dbReference>
<dbReference type="SMART" id="SM00355">
    <property type="entry name" value="ZnF_C2H2"/>
    <property type="match status" value="15"/>
</dbReference>
<dbReference type="InterPro" id="IPR012934">
    <property type="entry name" value="Znf_AD"/>
</dbReference>
<dbReference type="FunFam" id="3.30.160.60:FF:001228">
    <property type="entry name" value="Zinc finger protein 236"/>
    <property type="match status" value="1"/>
</dbReference>
<keyword evidence="3 12" id="KW-0479">Metal-binding</keyword>
<evidence type="ECO:0000259" key="13">
    <source>
        <dbReference type="PROSITE" id="PS50157"/>
    </source>
</evidence>
<evidence type="ECO:0000256" key="12">
    <source>
        <dbReference type="PROSITE-ProRule" id="PRU01263"/>
    </source>
</evidence>
<evidence type="ECO:0000256" key="9">
    <source>
        <dbReference type="ARBA" id="ARBA00023163"/>
    </source>
</evidence>
<feature type="domain" description="C2H2-type" evidence="13">
    <location>
        <begin position="423"/>
        <end position="450"/>
    </location>
</feature>
<organism evidence="15 16">
    <name type="scientific">Hermetia illucens</name>
    <name type="common">Black soldier fly</name>
    <dbReference type="NCBI Taxonomy" id="343691"/>
    <lineage>
        <taxon>Eukaryota</taxon>
        <taxon>Metazoa</taxon>
        <taxon>Ecdysozoa</taxon>
        <taxon>Arthropoda</taxon>
        <taxon>Hexapoda</taxon>
        <taxon>Insecta</taxon>
        <taxon>Pterygota</taxon>
        <taxon>Neoptera</taxon>
        <taxon>Endopterygota</taxon>
        <taxon>Diptera</taxon>
        <taxon>Brachycera</taxon>
        <taxon>Stratiomyomorpha</taxon>
        <taxon>Stratiomyidae</taxon>
        <taxon>Hermetiinae</taxon>
        <taxon>Hermetia</taxon>
    </lineage>
</organism>
<evidence type="ECO:0000256" key="5">
    <source>
        <dbReference type="ARBA" id="ARBA00022771"/>
    </source>
</evidence>
<dbReference type="FunFam" id="3.30.160.60:FF:002349">
    <property type="entry name" value="Zinc finger and BTB domain-containing 40"/>
    <property type="match status" value="1"/>
</dbReference>
<dbReference type="SMART" id="SM00868">
    <property type="entry name" value="zf-AD"/>
    <property type="match status" value="3"/>
</dbReference>
<keyword evidence="16" id="KW-1185">Reference proteome</keyword>
<evidence type="ECO:0000313" key="15">
    <source>
        <dbReference type="EMBL" id="CAD7087947.1"/>
    </source>
</evidence>
<feature type="domain" description="C2H2-type" evidence="13">
    <location>
        <begin position="308"/>
        <end position="336"/>
    </location>
</feature>
<dbReference type="Proteomes" id="UP000594454">
    <property type="component" value="Chromosome 4"/>
</dbReference>
<dbReference type="Pfam" id="PF00096">
    <property type="entry name" value="zf-C2H2"/>
    <property type="match status" value="11"/>
</dbReference>
<keyword evidence="10" id="KW-0539">Nucleus</keyword>